<proteinExistence type="predicted"/>
<dbReference type="AlphaFoldDB" id="A0A017HAT6"/>
<keyword evidence="2" id="KW-1185">Reference proteome</keyword>
<comment type="caution">
    <text evidence="1">The sequence shown here is derived from an EMBL/GenBank/DDBJ whole genome shotgun (WGS) entry which is preliminary data.</text>
</comment>
<evidence type="ECO:0000313" key="2">
    <source>
        <dbReference type="Proteomes" id="UP000019666"/>
    </source>
</evidence>
<evidence type="ECO:0000313" key="1">
    <source>
        <dbReference type="EMBL" id="EYD71582.1"/>
    </source>
</evidence>
<name>A0A017HAT6_9RHOB</name>
<dbReference type="STRING" id="442562.Rumeso_04983"/>
<gene>
    <name evidence="1" type="ORF">Rumeso_04983</name>
</gene>
<organism evidence="1 2">
    <name type="scientific">Rubellimicrobium mesophilum DSM 19309</name>
    <dbReference type="NCBI Taxonomy" id="442562"/>
    <lineage>
        <taxon>Bacteria</taxon>
        <taxon>Pseudomonadati</taxon>
        <taxon>Pseudomonadota</taxon>
        <taxon>Alphaproteobacteria</taxon>
        <taxon>Rhodobacterales</taxon>
        <taxon>Roseobacteraceae</taxon>
        <taxon>Rubellimicrobium</taxon>
    </lineage>
</organism>
<evidence type="ECO:0008006" key="3">
    <source>
        <dbReference type="Google" id="ProtNLM"/>
    </source>
</evidence>
<protein>
    <recommendedName>
        <fullName evidence="3">Helix-turn-helix domain-containing protein</fullName>
    </recommendedName>
</protein>
<dbReference type="EMBL" id="AOSK01000136">
    <property type="protein sequence ID" value="EYD71582.1"/>
    <property type="molecule type" value="Genomic_DNA"/>
</dbReference>
<reference evidence="1 2" key="1">
    <citation type="submission" date="2013-02" db="EMBL/GenBank/DDBJ databases">
        <authorList>
            <person name="Fiebig A."/>
            <person name="Goeker M."/>
            <person name="Klenk H.-P.P."/>
        </authorList>
    </citation>
    <scope>NUCLEOTIDE SEQUENCE [LARGE SCALE GENOMIC DNA]</scope>
    <source>
        <strain evidence="1 2">DSM 19309</strain>
    </source>
</reference>
<dbReference type="OrthoDB" id="7774611at2"/>
<dbReference type="HOGENOM" id="CLU_2664377_0_0_5"/>
<accession>A0A017HAT6</accession>
<dbReference type="Proteomes" id="UP000019666">
    <property type="component" value="Unassembled WGS sequence"/>
</dbReference>
<sequence>MDMTPPTFIDALSTGTDKIWGLRAIAQALGLSVDTTRRLASKPGVPIYQPAGRYFAVRSELNAWLRSKAG</sequence>